<comment type="catalytic activity">
    <reaction evidence="7">
        <text>a 2'-deoxycytidine in DNA + S-adenosyl-L-methionine = an N(4)-methyl-2'-deoxycytidine in DNA + S-adenosyl-L-homocysteine + H(+)</text>
        <dbReference type="Rhea" id="RHEA:16857"/>
        <dbReference type="Rhea" id="RHEA-COMP:11369"/>
        <dbReference type="Rhea" id="RHEA-COMP:13674"/>
        <dbReference type="ChEBI" id="CHEBI:15378"/>
        <dbReference type="ChEBI" id="CHEBI:57856"/>
        <dbReference type="ChEBI" id="CHEBI:59789"/>
        <dbReference type="ChEBI" id="CHEBI:85452"/>
        <dbReference type="ChEBI" id="CHEBI:137933"/>
        <dbReference type="EC" id="2.1.1.113"/>
    </reaction>
</comment>
<dbReference type="Gene3D" id="3.40.50.150">
    <property type="entry name" value="Vaccinia Virus protein VP39"/>
    <property type="match status" value="1"/>
</dbReference>
<keyword evidence="3" id="KW-0489">Methyltransferase</keyword>
<evidence type="ECO:0000256" key="6">
    <source>
        <dbReference type="ARBA" id="ARBA00022747"/>
    </source>
</evidence>
<dbReference type="InterPro" id="IPR017985">
    <property type="entry name" value="MeTrfase_CN4_CS"/>
</dbReference>
<comment type="similarity">
    <text evidence="1">Belongs to the N(4)/N(6)-methyltransferase family. N(4) subfamily.</text>
</comment>
<comment type="caution">
    <text evidence="8">The sequence shown here is derived from an EMBL/GenBank/DDBJ whole genome shotgun (WGS) entry which is preliminary data.</text>
</comment>
<keyword evidence="4" id="KW-0808">Transferase</keyword>
<protein>
    <recommendedName>
        <fullName evidence="2">site-specific DNA-methyltransferase (cytosine-N(4)-specific)</fullName>
        <ecNumber evidence="2">2.1.1.113</ecNumber>
    </recommendedName>
</protein>
<evidence type="ECO:0000256" key="5">
    <source>
        <dbReference type="ARBA" id="ARBA00022691"/>
    </source>
</evidence>
<dbReference type="PROSITE" id="PS00093">
    <property type="entry name" value="N4_MTASE"/>
    <property type="match status" value="1"/>
</dbReference>
<dbReference type="GO" id="GO:0015667">
    <property type="term" value="F:site-specific DNA-methyltransferase (cytosine-N4-specific) activity"/>
    <property type="evidence" value="ECO:0007669"/>
    <property type="project" value="UniProtKB-EC"/>
</dbReference>
<evidence type="ECO:0000313" key="8">
    <source>
        <dbReference type="EMBL" id="MBE9216023.1"/>
    </source>
</evidence>
<evidence type="ECO:0000256" key="2">
    <source>
        <dbReference type="ARBA" id="ARBA00012185"/>
    </source>
</evidence>
<dbReference type="GO" id="GO:0032259">
    <property type="term" value="P:methylation"/>
    <property type="evidence" value="ECO:0007669"/>
    <property type="project" value="UniProtKB-KW"/>
</dbReference>
<dbReference type="GO" id="GO:0009307">
    <property type="term" value="P:DNA restriction-modification system"/>
    <property type="evidence" value="ECO:0007669"/>
    <property type="project" value="UniProtKB-KW"/>
</dbReference>
<reference evidence="8" key="1">
    <citation type="submission" date="2020-10" db="EMBL/GenBank/DDBJ databases">
        <authorList>
            <person name="Castelo-Branco R."/>
            <person name="Eusebio N."/>
            <person name="Adriana R."/>
            <person name="Vieira A."/>
            <person name="Brugerolle De Fraissinette N."/>
            <person name="Rezende De Castro R."/>
            <person name="Schneider M.P."/>
            <person name="Vasconcelos V."/>
            <person name="Leao P.N."/>
        </authorList>
    </citation>
    <scope>NUCLEOTIDE SEQUENCE</scope>
    <source>
        <strain evidence="8">LEGE 06105</strain>
    </source>
</reference>
<dbReference type="Proteomes" id="UP000620559">
    <property type="component" value="Unassembled WGS sequence"/>
</dbReference>
<sequence>MIGEFERNQIYHMDCLDGLKQIPNNCIDIAITSPPYWGQRGDEGTY</sequence>
<evidence type="ECO:0000256" key="3">
    <source>
        <dbReference type="ARBA" id="ARBA00022603"/>
    </source>
</evidence>
<organism evidence="8 9">
    <name type="scientific">Plectonema cf. radiosum LEGE 06105</name>
    <dbReference type="NCBI Taxonomy" id="945769"/>
    <lineage>
        <taxon>Bacteria</taxon>
        <taxon>Bacillati</taxon>
        <taxon>Cyanobacteriota</taxon>
        <taxon>Cyanophyceae</taxon>
        <taxon>Oscillatoriophycideae</taxon>
        <taxon>Oscillatoriales</taxon>
        <taxon>Microcoleaceae</taxon>
        <taxon>Plectonema</taxon>
    </lineage>
</organism>
<evidence type="ECO:0000256" key="4">
    <source>
        <dbReference type="ARBA" id="ARBA00022679"/>
    </source>
</evidence>
<dbReference type="EC" id="2.1.1.113" evidence="2"/>
<keyword evidence="6" id="KW-0680">Restriction system</keyword>
<keyword evidence="5" id="KW-0949">S-adenosyl-L-methionine</keyword>
<evidence type="ECO:0000256" key="1">
    <source>
        <dbReference type="ARBA" id="ARBA00010203"/>
    </source>
</evidence>
<dbReference type="GO" id="GO:0003677">
    <property type="term" value="F:DNA binding"/>
    <property type="evidence" value="ECO:0007669"/>
    <property type="project" value="InterPro"/>
</dbReference>
<name>A0A8J7FGM8_9CYAN</name>
<evidence type="ECO:0000256" key="7">
    <source>
        <dbReference type="ARBA" id="ARBA00049120"/>
    </source>
</evidence>
<evidence type="ECO:0000313" key="9">
    <source>
        <dbReference type="Proteomes" id="UP000620559"/>
    </source>
</evidence>
<proteinExistence type="inferred from homology"/>
<dbReference type="InterPro" id="IPR029063">
    <property type="entry name" value="SAM-dependent_MTases_sf"/>
</dbReference>
<dbReference type="AlphaFoldDB" id="A0A8J7FGM8"/>
<dbReference type="SUPFAM" id="SSF53335">
    <property type="entry name" value="S-adenosyl-L-methionine-dependent methyltransferases"/>
    <property type="match status" value="1"/>
</dbReference>
<dbReference type="RefSeq" id="WP_193924361.1">
    <property type="nucleotide sequence ID" value="NZ_JADEWL010000133.1"/>
</dbReference>
<keyword evidence="9" id="KW-1185">Reference proteome</keyword>
<gene>
    <name evidence="8" type="ORF">IQ247_25745</name>
</gene>
<accession>A0A8J7FGM8</accession>
<dbReference type="EMBL" id="JADEWL010000133">
    <property type="protein sequence ID" value="MBE9216023.1"/>
    <property type="molecule type" value="Genomic_DNA"/>
</dbReference>